<accession>A0AAV4WYY3</accession>
<dbReference type="AlphaFoldDB" id="A0AAV4WYY3"/>
<gene>
    <name evidence="1" type="ORF">CDAR_320921</name>
</gene>
<name>A0AAV4WYY3_9ARAC</name>
<evidence type="ECO:0000313" key="2">
    <source>
        <dbReference type="Proteomes" id="UP001054837"/>
    </source>
</evidence>
<dbReference type="EMBL" id="BPLQ01015341">
    <property type="protein sequence ID" value="GIY87459.1"/>
    <property type="molecule type" value="Genomic_DNA"/>
</dbReference>
<comment type="caution">
    <text evidence="1">The sequence shown here is derived from an EMBL/GenBank/DDBJ whole genome shotgun (WGS) entry which is preliminary data.</text>
</comment>
<dbReference type="Proteomes" id="UP001054837">
    <property type="component" value="Unassembled WGS sequence"/>
</dbReference>
<sequence length="99" mass="11222">MHLASIVYPPISLSGQSEINEETPVSAKFLQMKSIFHNEFQMPCPVVSMRVVLIVLHCYCVLEILKTLLGNSMHPVITIVIAQKEVRRQRALLLDTECM</sequence>
<protein>
    <submittedName>
        <fullName evidence="1">Uncharacterized protein</fullName>
    </submittedName>
</protein>
<reference evidence="1 2" key="1">
    <citation type="submission" date="2021-06" db="EMBL/GenBank/DDBJ databases">
        <title>Caerostris darwini draft genome.</title>
        <authorList>
            <person name="Kono N."/>
            <person name="Arakawa K."/>
        </authorList>
    </citation>
    <scope>NUCLEOTIDE SEQUENCE [LARGE SCALE GENOMIC DNA]</scope>
</reference>
<evidence type="ECO:0000313" key="1">
    <source>
        <dbReference type="EMBL" id="GIY87459.1"/>
    </source>
</evidence>
<proteinExistence type="predicted"/>
<organism evidence="1 2">
    <name type="scientific">Caerostris darwini</name>
    <dbReference type="NCBI Taxonomy" id="1538125"/>
    <lineage>
        <taxon>Eukaryota</taxon>
        <taxon>Metazoa</taxon>
        <taxon>Ecdysozoa</taxon>
        <taxon>Arthropoda</taxon>
        <taxon>Chelicerata</taxon>
        <taxon>Arachnida</taxon>
        <taxon>Araneae</taxon>
        <taxon>Araneomorphae</taxon>
        <taxon>Entelegynae</taxon>
        <taxon>Araneoidea</taxon>
        <taxon>Araneidae</taxon>
        <taxon>Caerostris</taxon>
    </lineage>
</organism>
<keyword evidence="2" id="KW-1185">Reference proteome</keyword>